<feature type="region of interest" description="Disordered" evidence="1">
    <location>
        <begin position="1"/>
        <end position="21"/>
    </location>
</feature>
<dbReference type="SUPFAM" id="SSF55073">
    <property type="entry name" value="Nucleotide cyclase"/>
    <property type="match status" value="1"/>
</dbReference>
<dbReference type="InterPro" id="IPR000160">
    <property type="entry name" value="GGDEF_dom"/>
</dbReference>
<dbReference type="InterPro" id="IPR000014">
    <property type="entry name" value="PAS"/>
</dbReference>
<dbReference type="CDD" id="cd01948">
    <property type="entry name" value="EAL"/>
    <property type="match status" value="1"/>
</dbReference>
<dbReference type="CDD" id="cd00130">
    <property type="entry name" value="PAS"/>
    <property type="match status" value="1"/>
</dbReference>
<dbReference type="InterPro" id="IPR029787">
    <property type="entry name" value="Nucleotide_cyclase"/>
</dbReference>
<dbReference type="InterPro" id="IPR052155">
    <property type="entry name" value="Biofilm_reg_signaling"/>
</dbReference>
<dbReference type="SMART" id="SM00267">
    <property type="entry name" value="GGDEF"/>
    <property type="match status" value="1"/>
</dbReference>
<dbReference type="Pfam" id="PF00563">
    <property type="entry name" value="EAL"/>
    <property type="match status" value="1"/>
</dbReference>
<dbReference type="EMBL" id="VWRT01000007">
    <property type="protein sequence ID" value="KAE8438430.1"/>
    <property type="molecule type" value="Genomic_DNA"/>
</dbReference>
<dbReference type="RefSeq" id="WP_153843178.1">
    <property type="nucleotide sequence ID" value="NZ_CP048602.1"/>
</dbReference>
<sequence>MSPPLNDIKEQSLPQPNPRPASISADAVAISIFDSHTSLTPAESAFRYANEAIIITNADNAVVDVNPAFSELTGLALSEVEGKTPEAFSILPLDDSRTTRLMREELQLRDRSKGQIRYRSHDGQFYPGMMSINRVRDERGQVNHHVIVLADLSAIPSHARHLNREVYFDALTGLPNLQLLTQLIQESIQHAEQRQLSLAVCALDIDHFQRINDRLGPHIGDALLAAFAQRISHLLFGDDVLARIGGDEFVLLLHHGVEEAFFEKLLASLRQPLLIEGQTIYLTASLGITRYPDDHVQGDVLLRHANQAMYRAKQRGRDTYHFFDSQQDRRLQVRHEQRQRFMDAIHHDELRLFYQPQVDMRSGRVVGVEALIRWQHPELGLLSPGDFLPIIDGTPLEVDLGEWVLERALRQLTLWQSEGMALPVNVNISPSHLLVNTFSQRLAELLARYPNVSPSLLKLEVLESAAMHDVKAALKNMARCQALGVGFAIDDFGTGFSSLTHLRQLPVNLIKIDQSFVRDMLIDQDDMAIVESVIYMANRFQRPMLAEGVETLDHARALISLGCELAQGYGIARPMPPEAMAEWLSHWPTRQDWRGLATLQ</sequence>
<proteinExistence type="predicted"/>
<dbReference type="Gene3D" id="3.20.20.450">
    <property type="entry name" value="EAL domain"/>
    <property type="match status" value="1"/>
</dbReference>
<evidence type="ECO:0000313" key="5">
    <source>
        <dbReference type="EMBL" id="KAE8438430.1"/>
    </source>
</evidence>
<evidence type="ECO:0000259" key="2">
    <source>
        <dbReference type="PROSITE" id="PS50112"/>
    </source>
</evidence>
<dbReference type="Gene3D" id="3.30.450.20">
    <property type="entry name" value="PAS domain"/>
    <property type="match status" value="1"/>
</dbReference>
<evidence type="ECO:0000259" key="3">
    <source>
        <dbReference type="PROSITE" id="PS50883"/>
    </source>
</evidence>
<dbReference type="PROSITE" id="PS50112">
    <property type="entry name" value="PAS"/>
    <property type="match status" value="1"/>
</dbReference>
<evidence type="ECO:0000256" key="1">
    <source>
        <dbReference type="SAM" id="MobiDB-lite"/>
    </source>
</evidence>
<dbReference type="SUPFAM" id="SSF141868">
    <property type="entry name" value="EAL domain-like"/>
    <property type="match status" value="1"/>
</dbReference>
<gene>
    <name evidence="5" type="ORF">F1978_08755</name>
</gene>
<comment type="caution">
    <text evidence="5">The sequence shown here is derived from an EMBL/GenBank/DDBJ whole genome shotgun (WGS) entry which is preliminary data.</text>
</comment>
<accession>A0ABQ6XAC4</accession>
<dbReference type="SUPFAM" id="SSF55785">
    <property type="entry name" value="PYP-like sensor domain (PAS domain)"/>
    <property type="match status" value="1"/>
</dbReference>
<dbReference type="InterPro" id="IPR043128">
    <property type="entry name" value="Rev_trsase/Diguanyl_cyclase"/>
</dbReference>
<dbReference type="NCBIfam" id="TIGR00229">
    <property type="entry name" value="sensory_box"/>
    <property type="match status" value="1"/>
</dbReference>
<dbReference type="Pfam" id="PF00990">
    <property type="entry name" value="GGDEF"/>
    <property type="match status" value="1"/>
</dbReference>
<dbReference type="SMART" id="SM00091">
    <property type="entry name" value="PAS"/>
    <property type="match status" value="1"/>
</dbReference>
<reference evidence="5 6" key="1">
    <citation type="submission" date="2019-09" db="EMBL/GenBank/DDBJ databases">
        <title>The Halomonas whole genome shotgun (WGS).</title>
        <authorList>
            <person name="Xie Z."/>
        </authorList>
    </citation>
    <scope>NUCLEOTIDE SEQUENCE [LARGE SCALE GENOMIC DNA]</scope>
    <source>
        <strain evidence="5 6">NBT06E8</strain>
    </source>
</reference>
<dbReference type="PROSITE" id="PS50883">
    <property type="entry name" value="EAL"/>
    <property type="match status" value="1"/>
</dbReference>
<evidence type="ECO:0000313" key="6">
    <source>
        <dbReference type="Proteomes" id="UP000466130"/>
    </source>
</evidence>
<keyword evidence="6" id="KW-1185">Reference proteome</keyword>
<dbReference type="PANTHER" id="PTHR44757:SF2">
    <property type="entry name" value="BIOFILM ARCHITECTURE MAINTENANCE PROTEIN MBAA"/>
    <property type="match status" value="1"/>
</dbReference>
<dbReference type="InterPro" id="IPR001633">
    <property type="entry name" value="EAL_dom"/>
</dbReference>
<dbReference type="InterPro" id="IPR035965">
    <property type="entry name" value="PAS-like_dom_sf"/>
</dbReference>
<dbReference type="Gene3D" id="3.30.70.270">
    <property type="match status" value="1"/>
</dbReference>
<protein>
    <submittedName>
        <fullName evidence="5">EAL domain-containing protein</fullName>
    </submittedName>
</protein>
<feature type="domain" description="EAL" evidence="3">
    <location>
        <begin position="334"/>
        <end position="588"/>
    </location>
</feature>
<feature type="domain" description="GGDEF" evidence="4">
    <location>
        <begin position="196"/>
        <end position="325"/>
    </location>
</feature>
<dbReference type="PANTHER" id="PTHR44757">
    <property type="entry name" value="DIGUANYLATE CYCLASE DGCP"/>
    <property type="match status" value="1"/>
</dbReference>
<dbReference type="CDD" id="cd01949">
    <property type="entry name" value="GGDEF"/>
    <property type="match status" value="1"/>
</dbReference>
<dbReference type="Pfam" id="PF13426">
    <property type="entry name" value="PAS_9"/>
    <property type="match status" value="1"/>
</dbReference>
<dbReference type="PROSITE" id="PS50887">
    <property type="entry name" value="GGDEF"/>
    <property type="match status" value="1"/>
</dbReference>
<dbReference type="SMART" id="SM00052">
    <property type="entry name" value="EAL"/>
    <property type="match status" value="1"/>
</dbReference>
<name>A0ABQ6XAC4_9GAMM</name>
<evidence type="ECO:0000259" key="4">
    <source>
        <dbReference type="PROSITE" id="PS50887"/>
    </source>
</evidence>
<dbReference type="NCBIfam" id="TIGR00254">
    <property type="entry name" value="GGDEF"/>
    <property type="match status" value="1"/>
</dbReference>
<dbReference type="InterPro" id="IPR035919">
    <property type="entry name" value="EAL_sf"/>
</dbReference>
<organism evidence="5 6">
    <name type="scientific">Vreelandella piezotolerans</name>
    <dbReference type="NCBI Taxonomy" id="2609667"/>
    <lineage>
        <taxon>Bacteria</taxon>
        <taxon>Pseudomonadati</taxon>
        <taxon>Pseudomonadota</taxon>
        <taxon>Gammaproteobacteria</taxon>
        <taxon>Oceanospirillales</taxon>
        <taxon>Halomonadaceae</taxon>
        <taxon>Vreelandella</taxon>
    </lineage>
</organism>
<feature type="domain" description="PAS" evidence="2">
    <location>
        <begin position="38"/>
        <end position="109"/>
    </location>
</feature>
<dbReference type="Proteomes" id="UP000466130">
    <property type="component" value="Unassembled WGS sequence"/>
</dbReference>